<dbReference type="GO" id="GO:0003964">
    <property type="term" value="F:RNA-directed DNA polymerase activity"/>
    <property type="evidence" value="ECO:0007669"/>
    <property type="project" value="UniProtKB-KW"/>
</dbReference>
<dbReference type="PROSITE" id="PS51027">
    <property type="entry name" value="INTEGRASE_DBD"/>
    <property type="match status" value="1"/>
</dbReference>
<proteinExistence type="predicted"/>
<name>A0A3M0IQT2_HIRRU</name>
<dbReference type="GO" id="GO:0016032">
    <property type="term" value="P:viral process"/>
    <property type="evidence" value="ECO:0007669"/>
    <property type="project" value="InterPro"/>
</dbReference>
<keyword evidence="6" id="KW-0378">Hydrolase</keyword>
<evidence type="ECO:0000256" key="2">
    <source>
        <dbReference type="ARBA" id="ARBA00022695"/>
    </source>
</evidence>
<keyword evidence="11" id="KW-0511">Multifunctional enzyme</keyword>
<evidence type="ECO:0000256" key="6">
    <source>
        <dbReference type="ARBA" id="ARBA00022801"/>
    </source>
</evidence>
<dbReference type="Pfam" id="PF00607">
    <property type="entry name" value="Gag_p24"/>
    <property type="match status" value="1"/>
</dbReference>
<reference evidence="15 16" key="1">
    <citation type="submission" date="2018-07" db="EMBL/GenBank/DDBJ databases">
        <title>A high quality draft genome assembly of the barn swallow (H. rustica rustica).</title>
        <authorList>
            <person name="Formenti G."/>
            <person name="Chiara M."/>
            <person name="Poveda L."/>
            <person name="Francoijs K.-J."/>
            <person name="Bonisoli-Alquati A."/>
            <person name="Canova L."/>
            <person name="Gianfranceschi L."/>
            <person name="Horner D.S."/>
            <person name="Saino N."/>
        </authorList>
    </citation>
    <scope>NUCLEOTIDE SEQUENCE [LARGE SCALE GENOMIC DNA]</scope>
    <source>
        <strain evidence="15">Chelidonia</strain>
        <tissue evidence="15">Blood</tissue>
    </source>
</reference>
<evidence type="ECO:0000256" key="12">
    <source>
        <dbReference type="PROSITE-ProRule" id="PRU00506"/>
    </source>
</evidence>
<dbReference type="InterPro" id="IPR012337">
    <property type="entry name" value="RNaseH-like_sf"/>
</dbReference>
<evidence type="ECO:0000313" key="16">
    <source>
        <dbReference type="Proteomes" id="UP000269221"/>
    </source>
</evidence>
<dbReference type="InterPro" id="IPR036862">
    <property type="entry name" value="Integrase_C_dom_sf_retrovir"/>
</dbReference>
<protein>
    <submittedName>
        <fullName evidence="15">Uncharacterized protein</fullName>
    </submittedName>
</protein>
<dbReference type="Gene3D" id="1.10.375.10">
    <property type="entry name" value="Human Immunodeficiency Virus Type 1 Capsid Protein"/>
    <property type="match status" value="1"/>
</dbReference>
<dbReference type="Pfam" id="PF00552">
    <property type="entry name" value="IN_DBD_C"/>
    <property type="match status" value="1"/>
</dbReference>
<dbReference type="Proteomes" id="UP000269221">
    <property type="component" value="Unassembled WGS sequence"/>
</dbReference>
<evidence type="ECO:0000256" key="1">
    <source>
        <dbReference type="ARBA" id="ARBA00022679"/>
    </source>
</evidence>
<sequence>MIHTNSQFIIWEAKWRRALNELRDKYQGGANAGITVAQLAGDPPLDDPARQARLLPREVLTDIKNAARKAMVQIPLTGVTESSYTDIKQGPSESFTSFVDRLMQAVDRQVSDDGVKPHLFRCLAFANANPECAFASLGILQEIKTDKGPTYIGKVLDKFLKRWGVHHNFGIPHSPMGQAIIERTHQTLKTLLDRQKRGEADATPYMRLNKALYVLNFLNGSFAEPTPPIVRHFSNSTRAKLKENPLAFVRNPETGQIEGPFKLITWGKGYACVSTAVGPKWLAARNVKPYRVHTQAEADPKTGEREVATQT</sequence>
<dbReference type="PANTHER" id="PTHR41694">
    <property type="entry name" value="ENDOGENOUS RETROVIRUS GROUP K MEMBER POL PROTEIN"/>
    <property type="match status" value="1"/>
</dbReference>
<keyword evidence="3" id="KW-0540">Nuclease</keyword>
<dbReference type="GO" id="GO:0016787">
    <property type="term" value="F:hydrolase activity"/>
    <property type="evidence" value="ECO:0007669"/>
    <property type="project" value="UniProtKB-KW"/>
</dbReference>
<dbReference type="GO" id="GO:0004519">
    <property type="term" value="F:endonuclease activity"/>
    <property type="evidence" value="ECO:0007669"/>
    <property type="project" value="UniProtKB-KW"/>
</dbReference>
<dbReference type="AlphaFoldDB" id="A0A3M0IQT2"/>
<keyword evidence="8" id="KW-0229">DNA integration</keyword>
<dbReference type="Gene3D" id="2.30.30.10">
    <property type="entry name" value="Integrase, C-terminal domain superfamily, retroviral"/>
    <property type="match status" value="1"/>
</dbReference>
<dbReference type="SUPFAM" id="SSF50122">
    <property type="entry name" value="DNA-binding domain of retroviral integrase"/>
    <property type="match status" value="1"/>
</dbReference>
<dbReference type="InterPro" id="IPR008916">
    <property type="entry name" value="Retrov_capsid_C"/>
</dbReference>
<evidence type="ECO:0000256" key="7">
    <source>
        <dbReference type="ARBA" id="ARBA00022833"/>
    </source>
</evidence>
<keyword evidence="4" id="KW-0479">Metal-binding</keyword>
<dbReference type="GO" id="GO:0035613">
    <property type="term" value="F:RNA stem-loop binding"/>
    <property type="evidence" value="ECO:0007669"/>
    <property type="project" value="TreeGrafter"/>
</dbReference>
<keyword evidence="2" id="KW-0548">Nucleotidyltransferase</keyword>
<feature type="domain" description="Integrase-type" evidence="14">
    <location>
        <begin position="245"/>
        <end position="292"/>
    </location>
</feature>
<dbReference type="GO" id="GO:0015074">
    <property type="term" value="P:DNA integration"/>
    <property type="evidence" value="ECO:0007669"/>
    <property type="project" value="UniProtKB-KW"/>
</dbReference>
<keyword evidence="16" id="KW-1185">Reference proteome</keyword>
<dbReference type="InterPro" id="IPR008919">
    <property type="entry name" value="Retrov_capsid_N"/>
</dbReference>
<keyword evidence="10" id="KW-0238">DNA-binding</keyword>
<feature type="domain" description="Integrase catalytic" evidence="13">
    <location>
        <begin position="71"/>
        <end position="236"/>
    </location>
</feature>
<dbReference type="PROSITE" id="PS50994">
    <property type="entry name" value="INTEGRASE"/>
    <property type="match status" value="1"/>
</dbReference>
<dbReference type="Pfam" id="PF19317">
    <property type="entry name" value="Gag_p24_C"/>
    <property type="match status" value="1"/>
</dbReference>
<evidence type="ECO:0000259" key="13">
    <source>
        <dbReference type="PROSITE" id="PS50994"/>
    </source>
</evidence>
<evidence type="ECO:0000256" key="5">
    <source>
        <dbReference type="ARBA" id="ARBA00022759"/>
    </source>
</evidence>
<evidence type="ECO:0000256" key="3">
    <source>
        <dbReference type="ARBA" id="ARBA00022722"/>
    </source>
</evidence>
<evidence type="ECO:0000256" key="4">
    <source>
        <dbReference type="ARBA" id="ARBA00022723"/>
    </source>
</evidence>
<dbReference type="InterPro" id="IPR045345">
    <property type="entry name" value="Gag_p24_C"/>
</dbReference>
<dbReference type="SUPFAM" id="SSF47353">
    <property type="entry name" value="Retrovirus capsid dimerization domain-like"/>
    <property type="match status" value="1"/>
</dbReference>
<feature type="DNA-binding region" description="Integrase-type" evidence="12">
    <location>
        <begin position="245"/>
        <end position="292"/>
    </location>
</feature>
<evidence type="ECO:0000313" key="15">
    <source>
        <dbReference type="EMBL" id="RMB89243.1"/>
    </source>
</evidence>
<evidence type="ECO:0000256" key="11">
    <source>
        <dbReference type="ARBA" id="ARBA00023268"/>
    </source>
</evidence>
<evidence type="ECO:0000256" key="9">
    <source>
        <dbReference type="ARBA" id="ARBA00022918"/>
    </source>
</evidence>
<dbReference type="InterPro" id="IPR001584">
    <property type="entry name" value="Integrase_cat-core"/>
</dbReference>
<evidence type="ECO:0000256" key="8">
    <source>
        <dbReference type="ARBA" id="ARBA00022908"/>
    </source>
</evidence>
<dbReference type="GO" id="GO:0046872">
    <property type="term" value="F:metal ion binding"/>
    <property type="evidence" value="ECO:0007669"/>
    <property type="project" value="UniProtKB-KW"/>
</dbReference>
<keyword evidence="1" id="KW-0808">Transferase</keyword>
<dbReference type="OrthoDB" id="9204471at2759"/>
<keyword evidence="5" id="KW-0255">Endonuclease</keyword>
<comment type="caution">
    <text evidence="15">The sequence shown here is derived from an EMBL/GenBank/DDBJ whole genome shotgun (WGS) entry which is preliminary data.</text>
</comment>
<accession>A0A3M0IQT2</accession>
<dbReference type="EMBL" id="QRBI01000298">
    <property type="protein sequence ID" value="RMB89243.1"/>
    <property type="molecule type" value="Genomic_DNA"/>
</dbReference>
<gene>
    <name evidence="15" type="ORF">DUI87_34359</name>
</gene>
<keyword evidence="9" id="KW-0695">RNA-directed DNA polymerase</keyword>
<dbReference type="PANTHER" id="PTHR41694:SF4">
    <property type="entry name" value="ENDOGENOUS RETROVIRUS GROUP K MEMBER 10 POL PROTEIN-RELATED"/>
    <property type="match status" value="1"/>
</dbReference>
<dbReference type="GO" id="GO:0003677">
    <property type="term" value="F:DNA binding"/>
    <property type="evidence" value="ECO:0007669"/>
    <property type="project" value="UniProtKB-KW"/>
</dbReference>
<evidence type="ECO:0000259" key="14">
    <source>
        <dbReference type="PROSITE" id="PS51027"/>
    </source>
</evidence>
<dbReference type="InterPro" id="IPR001037">
    <property type="entry name" value="Integrase_C_retrovir"/>
</dbReference>
<evidence type="ECO:0000256" key="10">
    <source>
        <dbReference type="ARBA" id="ARBA00023125"/>
    </source>
</evidence>
<keyword evidence="7" id="KW-0862">Zinc</keyword>
<dbReference type="Gene3D" id="1.10.1200.30">
    <property type="match status" value="1"/>
</dbReference>
<dbReference type="SUPFAM" id="SSF53098">
    <property type="entry name" value="Ribonuclease H-like"/>
    <property type="match status" value="1"/>
</dbReference>
<organism evidence="15 16">
    <name type="scientific">Hirundo rustica rustica</name>
    <dbReference type="NCBI Taxonomy" id="333673"/>
    <lineage>
        <taxon>Eukaryota</taxon>
        <taxon>Metazoa</taxon>
        <taxon>Chordata</taxon>
        <taxon>Craniata</taxon>
        <taxon>Vertebrata</taxon>
        <taxon>Euteleostomi</taxon>
        <taxon>Archelosauria</taxon>
        <taxon>Archosauria</taxon>
        <taxon>Dinosauria</taxon>
        <taxon>Saurischia</taxon>
        <taxon>Theropoda</taxon>
        <taxon>Coelurosauria</taxon>
        <taxon>Aves</taxon>
        <taxon>Neognathae</taxon>
        <taxon>Neoaves</taxon>
        <taxon>Telluraves</taxon>
        <taxon>Australaves</taxon>
        <taxon>Passeriformes</taxon>
        <taxon>Sylvioidea</taxon>
        <taxon>Hirundinidae</taxon>
        <taxon>Hirundo</taxon>
    </lineage>
</organism>